<evidence type="ECO:0000313" key="2">
    <source>
        <dbReference type="EMBL" id="KAF1999256.1"/>
    </source>
</evidence>
<feature type="transmembrane region" description="Helical" evidence="1">
    <location>
        <begin position="20"/>
        <end position="40"/>
    </location>
</feature>
<dbReference type="Proteomes" id="UP000799779">
    <property type="component" value="Unassembled WGS sequence"/>
</dbReference>
<evidence type="ECO:0000256" key="1">
    <source>
        <dbReference type="SAM" id="Phobius"/>
    </source>
</evidence>
<dbReference type="EMBL" id="ML977597">
    <property type="protein sequence ID" value="KAF1999256.1"/>
    <property type="molecule type" value="Genomic_DNA"/>
</dbReference>
<name>A0A6A5WNS5_9PLEO</name>
<keyword evidence="1" id="KW-0472">Membrane</keyword>
<dbReference type="AlphaFoldDB" id="A0A6A5WNS5"/>
<sequence length="171" mass="18737">MNVSLKAEWGTHSKDADLNIGVKVAIVASVIGVLAIVLNFKAVKRFFRKKFGRVWHRLRGRVVGTLLGDDHEYQQLTALASGELPITATAVIITNAPTPDIDVATQQDEVLEPPGPIPRAFLRGDGRLIGDENLIRAWLGYAAFMDMPGVAQRGSMFDVELQEGIGYNPWV</sequence>
<organism evidence="2 3">
    <name type="scientific">Amniculicola lignicola CBS 123094</name>
    <dbReference type="NCBI Taxonomy" id="1392246"/>
    <lineage>
        <taxon>Eukaryota</taxon>
        <taxon>Fungi</taxon>
        <taxon>Dikarya</taxon>
        <taxon>Ascomycota</taxon>
        <taxon>Pezizomycotina</taxon>
        <taxon>Dothideomycetes</taxon>
        <taxon>Pleosporomycetidae</taxon>
        <taxon>Pleosporales</taxon>
        <taxon>Amniculicolaceae</taxon>
        <taxon>Amniculicola</taxon>
    </lineage>
</organism>
<keyword evidence="1" id="KW-0812">Transmembrane</keyword>
<keyword evidence="3" id="KW-1185">Reference proteome</keyword>
<reference evidence="2" key="1">
    <citation type="journal article" date="2020" name="Stud. Mycol.">
        <title>101 Dothideomycetes genomes: a test case for predicting lifestyles and emergence of pathogens.</title>
        <authorList>
            <person name="Haridas S."/>
            <person name="Albert R."/>
            <person name="Binder M."/>
            <person name="Bloem J."/>
            <person name="Labutti K."/>
            <person name="Salamov A."/>
            <person name="Andreopoulos B."/>
            <person name="Baker S."/>
            <person name="Barry K."/>
            <person name="Bills G."/>
            <person name="Bluhm B."/>
            <person name="Cannon C."/>
            <person name="Castanera R."/>
            <person name="Culley D."/>
            <person name="Daum C."/>
            <person name="Ezra D."/>
            <person name="Gonzalez J."/>
            <person name="Henrissat B."/>
            <person name="Kuo A."/>
            <person name="Liang C."/>
            <person name="Lipzen A."/>
            <person name="Lutzoni F."/>
            <person name="Magnuson J."/>
            <person name="Mondo S."/>
            <person name="Nolan M."/>
            <person name="Ohm R."/>
            <person name="Pangilinan J."/>
            <person name="Park H.-J."/>
            <person name="Ramirez L."/>
            <person name="Alfaro M."/>
            <person name="Sun H."/>
            <person name="Tritt A."/>
            <person name="Yoshinaga Y."/>
            <person name="Zwiers L.-H."/>
            <person name="Turgeon B."/>
            <person name="Goodwin S."/>
            <person name="Spatafora J."/>
            <person name="Crous P."/>
            <person name="Grigoriev I."/>
        </authorList>
    </citation>
    <scope>NUCLEOTIDE SEQUENCE</scope>
    <source>
        <strain evidence="2">CBS 123094</strain>
    </source>
</reference>
<accession>A0A6A5WNS5</accession>
<evidence type="ECO:0000313" key="3">
    <source>
        <dbReference type="Proteomes" id="UP000799779"/>
    </source>
</evidence>
<gene>
    <name evidence="2" type="ORF">P154DRAFT_577188</name>
</gene>
<proteinExistence type="predicted"/>
<protein>
    <submittedName>
        <fullName evidence="2">Uncharacterized protein</fullName>
    </submittedName>
</protein>
<keyword evidence="1" id="KW-1133">Transmembrane helix</keyword>